<dbReference type="InterPro" id="IPR011990">
    <property type="entry name" value="TPR-like_helical_dom_sf"/>
</dbReference>
<reference evidence="2" key="1">
    <citation type="submission" date="2013-12" db="EMBL/GenBank/DDBJ databases">
        <title>The Genome Sequence of Aphanomyces invadans NJM9701.</title>
        <authorList>
            <consortium name="The Broad Institute Genomics Platform"/>
            <person name="Russ C."/>
            <person name="Tyler B."/>
            <person name="van West P."/>
            <person name="Dieguez-Uribeondo J."/>
            <person name="Young S.K."/>
            <person name="Zeng Q."/>
            <person name="Gargeya S."/>
            <person name="Fitzgerald M."/>
            <person name="Abouelleil A."/>
            <person name="Alvarado L."/>
            <person name="Chapman S.B."/>
            <person name="Gainer-Dewar J."/>
            <person name="Goldberg J."/>
            <person name="Griggs A."/>
            <person name="Gujja S."/>
            <person name="Hansen M."/>
            <person name="Howarth C."/>
            <person name="Imamovic A."/>
            <person name="Ireland A."/>
            <person name="Larimer J."/>
            <person name="McCowan C."/>
            <person name="Murphy C."/>
            <person name="Pearson M."/>
            <person name="Poon T.W."/>
            <person name="Priest M."/>
            <person name="Roberts A."/>
            <person name="Saif S."/>
            <person name="Shea T."/>
            <person name="Sykes S."/>
            <person name="Wortman J."/>
            <person name="Nusbaum C."/>
            <person name="Birren B."/>
        </authorList>
    </citation>
    <scope>NUCLEOTIDE SEQUENCE [LARGE SCALE GENOMIC DNA]</scope>
    <source>
        <strain evidence="2">NJM9701</strain>
    </source>
</reference>
<dbReference type="SMART" id="SM00028">
    <property type="entry name" value="TPR"/>
    <property type="match status" value="3"/>
</dbReference>
<dbReference type="VEuPathDB" id="FungiDB:H310_07591"/>
<sequence>MAAARSGDPDVRHAAILDELRPEFPDVVALDAKAAECIAAGHVLPGLVCWERALFLRQHYLGYESAEVWAQARAMCQFCASAAGDALRRSDLDTARRLLSKADALSTQDDVLAIDIFNHLACYYRRVGKLRAAYDYLKKAIAVDQRLHPPCKTKAAETRLNACAILSQLGRHDKALSLAQTALILLQGQAMDAASCGEGGVTAVASDIFEAQAVAHHNIAVEEEFLGKTLQSLHSYRRAALLAATHCGASHPLTMELTKSLDAAEAALAQKKTQKMFKNGRDIKAKAVYGHTPVGKAQSPTKSQPFVPKATRTAYGVKSTSPSSTQVLQDELLPTKIINMAQFEDAALTDNFDVNSVYEGAVYKEARGQDEAATSDVGMAGQNIVMLLTPRREAPDENVDGSASDTTDVRDATESTGRQDEKAATSERDDSPEGAKQCVDARDTCGAGTDGGVDLGEIVPPNDMPEDVGDDLDKAQAKENDMQDELLAASKALDADESDYRPDHDDAGDDSDHQHDDGVGDPGNDLSDDETKLDNDKQGDGRDDAKSDISQEDDA</sequence>
<organism evidence="2">
    <name type="scientific">Aphanomyces invadans</name>
    <dbReference type="NCBI Taxonomy" id="157072"/>
    <lineage>
        <taxon>Eukaryota</taxon>
        <taxon>Sar</taxon>
        <taxon>Stramenopiles</taxon>
        <taxon>Oomycota</taxon>
        <taxon>Saprolegniomycetes</taxon>
        <taxon>Saprolegniales</taxon>
        <taxon>Verrucalvaceae</taxon>
        <taxon>Aphanomyces</taxon>
    </lineage>
</organism>
<feature type="compositionally biased region" description="Basic and acidic residues" evidence="1">
    <location>
        <begin position="529"/>
        <end position="549"/>
    </location>
</feature>
<name>A0A024U3J0_9STRA</name>
<dbReference type="RefSeq" id="XP_008871218.1">
    <property type="nucleotide sequence ID" value="XM_008872996.1"/>
</dbReference>
<dbReference type="eggNOG" id="ENOG502R6RA">
    <property type="taxonomic scope" value="Eukaryota"/>
</dbReference>
<feature type="region of interest" description="Disordered" evidence="1">
    <location>
        <begin position="390"/>
        <end position="555"/>
    </location>
</feature>
<gene>
    <name evidence="2" type="ORF">H310_07591</name>
</gene>
<dbReference type="Gene3D" id="1.25.40.10">
    <property type="entry name" value="Tetratricopeptide repeat domain"/>
    <property type="match status" value="1"/>
</dbReference>
<proteinExistence type="predicted"/>
<dbReference type="InterPro" id="IPR019734">
    <property type="entry name" value="TPR_rpt"/>
</dbReference>
<dbReference type="SUPFAM" id="SSF48452">
    <property type="entry name" value="TPR-like"/>
    <property type="match status" value="1"/>
</dbReference>
<evidence type="ECO:0000313" key="2">
    <source>
        <dbReference type="EMBL" id="ETW00193.1"/>
    </source>
</evidence>
<dbReference type="STRING" id="157072.A0A024U3J0"/>
<protein>
    <submittedName>
        <fullName evidence="2">Uncharacterized protein</fullName>
    </submittedName>
</protein>
<feature type="compositionally biased region" description="Basic and acidic residues" evidence="1">
    <location>
        <begin position="498"/>
        <end position="518"/>
    </location>
</feature>
<dbReference type="OrthoDB" id="78365at2759"/>
<evidence type="ECO:0000256" key="1">
    <source>
        <dbReference type="SAM" id="MobiDB-lite"/>
    </source>
</evidence>
<feature type="compositionally biased region" description="Basic and acidic residues" evidence="1">
    <location>
        <begin position="471"/>
        <end position="481"/>
    </location>
</feature>
<dbReference type="GeneID" id="20084641"/>
<feature type="compositionally biased region" description="Basic and acidic residues" evidence="1">
    <location>
        <begin position="407"/>
        <end position="443"/>
    </location>
</feature>
<dbReference type="AlphaFoldDB" id="A0A024U3J0"/>
<dbReference type="EMBL" id="KI913965">
    <property type="protein sequence ID" value="ETW00193.1"/>
    <property type="molecule type" value="Genomic_DNA"/>
</dbReference>
<accession>A0A024U3J0</accession>